<dbReference type="CDD" id="cd12108">
    <property type="entry name" value="Hr-like"/>
    <property type="match status" value="1"/>
</dbReference>
<name>A0A9P4LMB2_9PLEO</name>
<organism evidence="2 3">
    <name type="scientific">Setomelanomma holmii</name>
    <dbReference type="NCBI Taxonomy" id="210430"/>
    <lineage>
        <taxon>Eukaryota</taxon>
        <taxon>Fungi</taxon>
        <taxon>Dikarya</taxon>
        <taxon>Ascomycota</taxon>
        <taxon>Pezizomycotina</taxon>
        <taxon>Dothideomycetes</taxon>
        <taxon>Pleosporomycetidae</taxon>
        <taxon>Pleosporales</taxon>
        <taxon>Pleosporineae</taxon>
        <taxon>Phaeosphaeriaceae</taxon>
        <taxon>Setomelanomma</taxon>
    </lineage>
</organism>
<proteinExistence type="predicted"/>
<dbReference type="OrthoDB" id="58416at2759"/>
<evidence type="ECO:0000313" key="2">
    <source>
        <dbReference type="EMBL" id="KAF2028799.1"/>
    </source>
</evidence>
<dbReference type="InterPro" id="IPR012312">
    <property type="entry name" value="Hemerythrin-like"/>
</dbReference>
<dbReference type="PANTHER" id="PTHR38048:SF2">
    <property type="entry name" value="HEMERYTHRIN-LIKE DOMAIN-CONTAINING PROTEIN"/>
    <property type="match status" value="1"/>
</dbReference>
<gene>
    <name evidence="2" type="ORF">EK21DRAFT_101547</name>
</gene>
<dbReference type="EMBL" id="ML978208">
    <property type="protein sequence ID" value="KAF2028799.1"/>
    <property type="molecule type" value="Genomic_DNA"/>
</dbReference>
<evidence type="ECO:0000313" key="3">
    <source>
        <dbReference type="Proteomes" id="UP000799777"/>
    </source>
</evidence>
<keyword evidence="3" id="KW-1185">Reference proteome</keyword>
<reference evidence="2" key="1">
    <citation type="journal article" date="2020" name="Stud. Mycol.">
        <title>101 Dothideomycetes genomes: a test case for predicting lifestyles and emergence of pathogens.</title>
        <authorList>
            <person name="Haridas S."/>
            <person name="Albert R."/>
            <person name="Binder M."/>
            <person name="Bloem J."/>
            <person name="Labutti K."/>
            <person name="Salamov A."/>
            <person name="Andreopoulos B."/>
            <person name="Baker S."/>
            <person name="Barry K."/>
            <person name="Bills G."/>
            <person name="Bluhm B."/>
            <person name="Cannon C."/>
            <person name="Castanera R."/>
            <person name="Culley D."/>
            <person name="Daum C."/>
            <person name="Ezra D."/>
            <person name="Gonzalez J."/>
            <person name="Henrissat B."/>
            <person name="Kuo A."/>
            <person name="Liang C."/>
            <person name="Lipzen A."/>
            <person name="Lutzoni F."/>
            <person name="Magnuson J."/>
            <person name="Mondo S."/>
            <person name="Nolan M."/>
            <person name="Ohm R."/>
            <person name="Pangilinan J."/>
            <person name="Park H.-J."/>
            <person name="Ramirez L."/>
            <person name="Alfaro M."/>
            <person name="Sun H."/>
            <person name="Tritt A."/>
            <person name="Yoshinaga Y."/>
            <person name="Zwiers L.-H."/>
            <person name="Turgeon B."/>
            <person name="Goodwin S."/>
            <person name="Spatafora J."/>
            <person name="Crous P."/>
            <person name="Grigoriev I."/>
        </authorList>
    </citation>
    <scope>NUCLEOTIDE SEQUENCE</scope>
    <source>
        <strain evidence="2">CBS 110217</strain>
    </source>
</reference>
<dbReference type="Proteomes" id="UP000799777">
    <property type="component" value="Unassembled WGS sequence"/>
</dbReference>
<dbReference type="InterPro" id="IPR053206">
    <property type="entry name" value="Dimeric_xanthone_biosynth"/>
</dbReference>
<comment type="caution">
    <text evidence="2">The sequence shown here is derived from an EMBL/GenBank/DDBJ whole genome shotgun (WGS) entry which is preliminary data.</text>
</comment>
<evidence type="ECO:0000259" key="1">
    <source>
        <dbReference type="Pfam" id="PF01814"/>
    </source>
</evidence>
<accession>A0A9P4LMB2</accession>
<dbReference type="Gene3D" id="1.20.120.520">
    <property type="entry name" value="nmb1532 protein domain like"/>
    <property type="match status" value="1"/>
</dbReference>
<protein>
    <recommendedName>
        <fullName evidence="1">Hemerythrin-like domain-containing protein</fullName>
    </recommendedName>
</protein>
<sequence length="301" mass="33578">MTRPRIAVFLYLQCPVPNLSLSFATIAGLKKPWADHPCALVQTLQYASKKTDIFTTSATHMAHIHNAILRGYNSIFLQAPHVKDADKAAFIGYALTWYRFVKSHHDDEEAELFPRVDAVLGETGKDVWKETHEEHESFLGGLAKYEEYLSSLASPHDFNGTHLTTILSAFQAPFVQHFHKEISTIVSFSLLPSAPAPNTTESAAAAAIFKAWGKKTVSKAGTFDVVPFFLMNLDTEYEDGMWANWPPMPAPVKWGLVNVAGAVHWGWWKFASCGSDGRRRELYAVEDVEDKGSERSEALPH</sequence>
<dbReference type="PANTHER" id="PTHR38048">
    <property type="entry name" value="EXPRESSED PROTEIN"/>
    <property type="match status" value="1"/>
</dbReference>
<dbReference type="AlphaFoldDB" id="A0A9P4LMB2"/>
<feature type="domain" description="Hemerythrin-like" evidence="1">
    <location>
        <begin position="60"/>
        <end position="185"/>
    </location>
</feature>
<dbReference type="Pfam" id="PF01814">
    <property type="entry name" value="Hemerythrin"/>
    <property type="match status" value="1"/>
</dbReference>